<accession>A0A8T2RAP2</accession>
<dbReference type="AlphaFoldDB" id="A0A8T2RAP2"/>
<reference evidence="3" key="1">
    <citation type="submission" date="2021-08" db="EMBL/GenBank/DDBJ databases">
        <title>WGS assembly of Ceratopteris richardii.</title>
        <authorList>
            <person name="Marchant D.B."/>
            <person name="Chen G."/>
            <person name="Jenkins J."/>
            <person name="Shu S."/>
            <person name="Leebens-Mack J."/>
            <person name="Grimwood J."/>
            <person name="Schmutz J."/>
            <person name="Soltis P."/>
            <person name="Soltis D."/>
            <person name="Chen Z.-H."/>
        </authorList>
    </citation>
    <scope>NUCLEOTIDE SEQUENCE</scope>
    <source>
        <strain evidence="3">Whitten #5841</strain>
        <tissue evidence="3">Leaf</tissue>
    </source>
</reference>
<protein>
    <submittedName>
        <fullName evidence="3">Uncharacterized protein</fullName>
    </submittedName>
</protein>
<dbReference type="OrthoDB" id="1877702at2759"/>
<feature type="region of interest" description="Disordered" evidence="1">
    <location>
        <begin position="128"/>
        <end position="147"/>
    </location>
</feature>
<evidence type="ECO:0000256" key="1">
    <source>
        <dbReference type="SAM" id="MobiDB-lite"/>
    </source>
</evidence>
<dbReference type="Proteomes" id="UP000825935">
    <property type="component" value="Chromosome 28"/>
</dbReference>
<organism evidence="3 4">
    <name type="scientific">Ceratopteris richardii</name>
    <name type="common">Triangle waterfern</name>
    <dbReference type="NCBI Taxonomy" id="49495"/>
    <lineage>
        <taxon>Eukaryota</taxon>
        <taxon>Viridiplantae</taxon>
        <taxon>Streptophyta</taxon>
        <taxon>Embryophyta</taxon>
        <taxon>Tracheophyta</taxon>
        <taxon>Polypodiopsida</taxon>
        <taxon>Polypodiidae</taxon>
        <taxon>Polypodiales</taxon>
        <taxon>Pteridineae</taxon>
        <taxon>Pteridaceae</taxon>
        <taxon>Parkerioideae</taxon>
        <taxon>Ceratopteris</taxon>
    </lineage>
</organism>
<proteinExistence type="predicted"/>
<keyword evidence="2" id="KW-0732">Signal</keyword>
<feature type="signal peptide" evidence="2">
    <location>
        <begin position="1"/>
        <end position="23"/>
    </location>
</feature>
<name>A0A8T2RAP2_CERRI</name>
<evidence type="ECO:0000313" key="4">
    <source>
        <dbReference type="Proteomes" id="UP000825935"/>
    </source>
</evidence>
<sequence>MNRRELVLGVALLTIFLMPYCNAARRGAFTIEGSGVHADEEKKHITQRQQTTDMILKGQNYEQPFPRLSDRVNRIEYKDYEEPHANASHDPPIGAVHAEIRGADHVQPHAKTYQQPWSGKDLEVATLDDADCENARSNTSHDPKIGQ</sequence>
<feature type="chain" id="PRO_5035819626" evidence="2">
    <location>
        <begin position="24"/>
        <end position="147"/>
    </location>
</feature>
<gene>
    <name evidence="3" type="ORF">KP509_28G028100</name>
</gene>
<dbReference type="EMBL" id="CM035433">
    <property type="protein sequence ID" value="KAH7293492.1"/>
    <property type="molecule type" value="Genomic_DNA"/>
</dbReference>
<evidence type="ECO:0000313" key="3">
    <source>
        <dbReference type="EMBL" id="KAH7293492.1"/>
    </source>
</evidence>
<keyword evidence="4" id="KW-1185">Reference proteome</keyword>
<comment type="caution">
    <text evidence="3">The sequence shown here is derived from an EMBL/GenBank/DDBJ whole genome shotgun (WGS) entry which is preliminary data.</text>
</comment>
<evidence type="ECO:0000256" key="2">
    <source>
        <dbReference type="SAM" id="SignalP"/>
    </source>
</evidence>